<dbReference type="InterPro" id="IPR018375">
    <property type="entry name" value="Coprogen_oxidase_CS"/>
</dbReference>
<keyword evidence="10" id="KW-1185">Reference proteome</keyword>
<evidence type="ECO:0000256" key="3">
    <source>
        <dbReference type="ARBA" id="ARBA00011738"/>
    </source>
</evidence>
<evidence type="ECO:0000256" key="5">
    <source>
        <dbReference type="ARBA" id="ARBA00023133"/>
    </source>
</evidence>
<keyword evidence="4 7" id="KW-0560">Oxidoreductase</keyword>
<comment type="pathway">
    <text evidence="1 7">Porphyrin-containing compound metabolism; protoporphyrin-IX biosynthesis; protoporphyrinogen-IX from coproporphyrinogen-III (O2 route): step 1/1.</text>
</comment>
<dbReference type="PANTHER" id="PTHR10755">
    <property type="entry name" value="COPROPORPHYRINOGEN III OXIDASE, MITOCHONDRIAL"/>
    <property type="match status" value="1"/>
</dbReference>
<keyword evidence="6 7" id="KW-0627">Porphyrin biosynthesis</keyword>
<evidence type="ECO:0000313" key="9">
    <source>
        <dbReference type="EMBL" id="ROR34308.1"/>
    </source>
</evidence>
<dbReference type="PROSITE" id="PS01021">
    <property type="entry name" value="COPROGEN_OXIDASE"/>
    <property type="match status" value="1"/>
</dbReference>
<comment type="subcellular location">
    <subcellularLocation>
        <location evidence="7">Cytoplasm</location>
    </subcellularLocation>
</comment>
<dbReference type="Pfam" id="PF01218">
    <property type="entry name" value="Coprogen_oxidas"/>
    <property type="match status" value="1"/>
</dbReference>
<feature type="active site" description="Proton donor" evidence="7">
    <location>
        <position position="119"/>
    </location>
</feature>
<dbReference type="Gene3D" id="3.40.1500.10">
    <property type="entry name" value="Coproporphyrinogen III oxidase, aerobic"/>
    <property type="match status" value="1"/>
</dbReference>
<dbReference type="UniPathway" id="UPA00251">
    <property type="reaction ID" value="UER00322"/>
</dbReference>
<dbReference type="InterPro" id="IPR036406">
    <property type="entry name" value="Coprogen_oxidase_aer_sf"/>
</dbReference>
<dbReference type="EMBL" id="RJVI01000001">
    <property type="protein sequence ID" value="ROR34308.1"/>
    <property type="molecule type" value="Genomic_DNA"/>
</dbReference>
<comment type="caution">
    <text evidence="9">The sequence shown here is derived from an EMBL/GenBank/DDBJ whole genome shotgun (WGS) entry which is preliminary data.</text>
</comment>
<dbReference type="GO" id="GO:0004109">
    <property type="term" value="F:coproporphyrinogen oxidase activity"/>
    <property type="evidence" value="ECO:0007669"/>
    <property type="project" value="UniProtKB-UniRule"/>
</dbReference>
<dbReference type="PIRSF" id="PIRSF000166">
    <property type="entry name" value="Coproporphyri_ox"/>
    <property type="match status" value="1"/>
</dbReference>
<dbReference type="GO" id="GO:0005737">
    <property type="term" value="C:cytoplasm"/>
    <property type="evidence" value="ECO:0007669"/>
    <property type="project" value="UniProtKB-SubCell"/>
</dbReference>
<feature type="binding site" evidence="7">
    <location>
        <position position="109"/>
    </location>
    <ligand>
        <name>a divalent metal cation</name>
        <dbReference type="ChEBI" id="CHEBI:60240"/>
    </ligand>
</feature>
<evidence type="ECO:0000256" key="7">
    <source>
        <dbReference type="HAMAP-Rule" id="MF_00333"/>
    </source>
</evidence>
<dbReference type="EC" id="1.3.3.3" evidence="7"/>
<dbReference type="SUPFAM" id="SSF102886">
    <property type="entry name" value="Coproporphyrinogen III oxidase"/>
    <property type="match status" value="1"/>
</dbReference>
<organism evidence="9 10">
    <name type="scientific">Inmirania thermothiophila</name>
    <dbReference type="NCBI Taxonomy" id="1750597"/>
    <lineage>
        <taxon>Bacteria</taxon>
        <taxon>Pseudomonadati</taxon>
        <taxon>Pseudomonadota</taxon>
        <taxon>Gammaproteobacteria</taxon>
        <taxon>Chromatiales</taxon>
        <taxon>Ectothiorhodospiraceae</taxon>
        <taxon>Inmirania</taxon>
    </lineage>
</organism>
<feature type="binding site" evidence="7">
    <location>
        <position position="105"/>
    </location>
    <ligand>
        <name>substrate</name>
    </ligand>
</feature>
<evidence type="ECO:0000313" key="10">
    <source>
        <dbReference type="Proteomes" id="UP000276634"/>
    </source>
</evidence>
<evidence type="ECO:0000256" key="8">
    <source>
        <dbReference type="SAM" id="MobiDB-lite"/>
    </source>
</evidence>
<dbReference type="InterPro" id="IPR001260">
    <property type="entry name" value="Coprogen_oxidase_aer"/>
</dbReference>
<feature type="binding site" evidence="7">
    <location>
        <begin position="269"/>
        <end position="271"/>
    </location>
    <ligand>
        <name>substrate</name>
    </ligand>
</feature>
<dbReference type="GO" id="GO:0046872">
    <property type="term" value="F:metal ion binding"/>
    <property type="evidence" value="ECO:0007669"/>
    <property type="project" value="UniProtKB-KW"/>
</dbReference>
<feature type="region of interest" description="Important for dimerization" evidence="7">
    <location>
        <begin position="251"/>
        <end position="286"/>
    </location>
</feature>
<dbReference type="PANTHER" id="PTHR10755:SF0">
    <property type="entry name" value="OXYGEN-DEPENDENT COPROPORPHYRINOGEN-III OXIDASE, MITOCHONDRIAL"/>
    <property type="match status" value="1"/>
</dbReference>
<dbReference type="HAMAP" id="MF_00333">
    <property type="entry name" value="Coprogen_oxidas"/>
    <property type="match status" value="1"/>
</dbReference>
<feature type="binding site" evidence="7">
    <location>
        <begin position="121"/>
        <end position="123"/>
    </location>
    <ligand>
        <name>substrate</name>
    </ligand>
</feature>
<comment type="function">
    <text evidence="7">Involved in the heme biosynthesis. Catalyzes the aerobic oxidative decarboxylation of propionate groups of rings A and B of coproporphyrinogen-III to yield the vinyl groups in protoporphyrinogen-IX.</text>
</comment>
<feature type="binding site" evidence="7">
    <location>
        <position position="186"/>
    </location>
    <ligand>
        <name>a divalent metal cation</name>
        <dbReference type="ChEBI" id="CHEBI:60240"/>
    </ligand>
</feature>
<accession>A0A3N1Y711</accession>
<comment type="cofactor">
    <cofactor evidence="7">
        <name>a divalent metal cation</name>
        <dbReference type="ChEBI" id="CHEBI:60240"/>
    </cofactor>
</comment>
<feature type="site" description="Important for dimerization" evidence="7">
    <location>
        <position position="186"/>
    </location>
</feature>
<dbReference type="AlphaFoldDB" id="A0A3N1Y711"/>
<evidence type="ECO:0000256" key="6">
    <source>
        <dbReference type="ARBA" id="ARBA00023244"/>
    </source>
</evidence>
<feature type="region of interest" description="Disordered" evidence="8">
    <location>
        <begin position="315"/>
        <end position="342"/>
    </location>
</feature>
<name>A0A3N1Y711_9GAMM</name>
<gene>
    <name evidence="7" type="primary">hemF</name>
    <name evidence="9" type="ORF">EDC57_0204</name>
</gene>
<keyword evidence="7" id="KW-0479">Metal-binding</keyword>
<dbReference type="GO" id="GO:0006782">
    <property type="term" value="P:protoporphyrinogen IX biosynthetic process"/>
    <property type="evidence" value="ECO:0007669"/>
    <property type="project" value="UniProtKB-UniRule"/>
</dbReference>
<comment type="similarity">
    <text evidence="2 7">Belongs to the aerobic coproporphyrinogen-III oxidase family.</text>
</comment>
<feature type="binding site" evidence="7">
    <location>
        <position position="119"/>
    </location>
    <ligand>
        <name>a divalent metal cation</name>
        <dbReference type="ChEBI" id="CHEBI:60240"/>
    </ligand>
</feature>
<evidence type="ECO:0000256" key="4">
    <source>
        <dbReference type="ARBA" id="ARBA00023002"/>
    </source>
</evidence>
<feature type="binding site" evidence="7">
    <location>
        <position position="156"/>
    </location>
    <ligand>
        <name>a divalent metal cation</name>
        <dbReference type="ChEBI" id="CHEBI:60240"/>
    </ligand>
</feature>
<dbReference type="NCBIfam" id="NF003727">
    <property type="entry name" value="PRK05330.1"/>
    <property type="match status" value="1"/>
</dbReference>
<evidence type="ECO:0000256" key="2">
    <source>
        <dbReference type="ARBA" id="ARBA00010644"/>
    </source>
</evidence>
<proteinExistence type="inferred from homology"/>
<comment type="catalytic activity">
    <reaction evidence="7">
        <text>coproporphyrinogen III + O2 + 2 H(+) = protoporphyrinogen IX + 2 CO2 + 2 H2O</text>
        <dbReference type="Rhea" id="RHEA:18257"/>
        <dbReference type="ChEBI" id="CHEBI:15377"/>
        <dbReference type="ChEBI" id="CHEBI:15378"/>
        <dbReference type="ChEBI" id="CHEBI:15379"/>
        <dbReference type="ChEBI" id="CHEBI:16526"/>
        <dbReference type="ChEBI" id="CHEBI:57307"/>
        <dbReference type="ChEBI" id="CHEBI:57309"/>
        <dbReference type="EC" id="1.3.3.3"/>
    </reaction>
</comment>
<dbReference type="PRINTS" id="PR00073">
    <property type="entry name" value="COPRGNOXDASE"/>
</dbReference>
<comment type="subunit">
    <text evidence="3 7">Homodimer.</text>
</comment>
<keyword evidence="5 7" id="KW-0350">Heme biosynthesis</keyword>
<dbReference type="GO" id="GO:0042803">
    <property type="term" value="F:protein homodimerization activity"/>
    <property type="evidence" value="ECO:0007669"/>
    <property type="project" value="UniProtKB-UniRule"/>
</dbReference>
<evidence type="ECO:0000256" key="1">
    <source>
        <dbReference type="ARBA" id="ARBA00005168"/>
    </source>
</evidence>
<sequence length="342" mass="37804">MLNRMGTTWPSDLDVLLEEEAAAFAALQDRFCAAFAALEPAAHFAEEAWSRPEGGGGRTRVMEEGAVLERAAVNWSRVEGAALPAAASARRPGLAGRAFRAAGLSVVVHPRNPYAPASHCNLRLFVVAGEPPAWWFGGGFDLTPCYGFDDDAVAWHRAAREACALLGPEAYPRFKRWCDAYFFLPHRGETRGVGGIFFDDLDAPDPARCRAFVRAVGEAYISTYTAILARRKDHPWGERERAFQLLRRGRYAEFNLLYDRGTRFGLESGGRTESILASMPPLASWRHGWRPRPGSPEAELTRRFLTPRDWLAEAEGAQRDRRHGRGAADAERSGPGGGQHRD</sequence>
<dbReference type="Proteomes" id="UP000276634">
    <property type="component" value="Unassembled WGS sequence"/>
</dbReference>
<protein>
    <recommendedName>
        <fullName evidence="7">Oxygen-dependent coproporphyrinogen-III oxidase</fullName>
        <shortName evidence="7">CPO</shortName>
        <shortName evidence="7">Coprogen oxidase</shortName>
        <shortName evidence="7">Coproporphyrinogenase</shortName>
        <ecNumber evidence="7">1.3.3.3</ecNumber>
    </recommendedName>
</protein>
<keyword evidence="7" id="KW-0963">Cytoplasm</keyword>
<reference evidence="9 10" key="1">
    <citation type="submission" date="2018-11" db="EMBL/GenBank/DDBJ databases">
        <title>Genomic Encyclopedia of Type Strains, Phase IV (KMG-IV): sequencing the most valuable type-strain genomes for metagenomic binning, comparative biology and taxonomic classification.</title>
        <authorList>
            <person name="Goeker M."/>
        </authorList>
    </citation>
    <scope>NUCLEOTIDE SEQUENCE [LARGE SCALE GENOMIC DNA]</scope>
    <source>
        <strain evidence="9 10">DSM 100275</strain>
    </source>
</reference>